<dbReference type="Pfam" id="PF10317">
    <property type="entry name" value="7TM_GPCR_Srd"/>
    <property type="match status" value="1"/>
</dbReference>
<dbReference type="EMBL" id="JARK01001351">
    <property type="protein sequence ID" value="EYC23851.1"/>
    <property type="molecule type" value="Genomic_DNA"/>
</dbReference>
<protein>
    <submittedName>
        <fullName evidence="2">Uncharacterized protein</fullName>
    </submittedName>
</protein>
<dbReference type="InterPro" id="IPR019421">
    <property type="entry name" value="7TM_GPCR_serpentine_rcpt_Srd"/>
</dbReference>
<feature type="transmembrane region" description="Helical" evidence="1">
    <location>
        <begin position="32"/>
        <end position="53"/>
    </location>
</feature>
<evidence type="ECO:0000256" key="1">
    <source>
        <dbReference type="SAM" id="Phobius"/>
    </source>
</evidence>
<dbReference type="Proteomes" id="UP000024635">
    <property type="component" value="Unassembled WGS sequence"/>
</dbReference>
<proteinExistence type="predicted"/>
<organism evidence="2 3">
    <name type="scientific">Ancylostoma ceylanicum</name>
    <dbReference type="NCBI Taxonomy" id="53326"/>
    <lineage>
        <taxon>Eukaryota</taxon>
        <taxon>Metazoa</taxon>
        <taxon>Ecdysozoa</taxon>
        <taxon>Nematoda</taxon>
        <taxon>Chromadorea</taxon>
        <taxon>Rhabditida</taxon>
        <taxon>Rhabditina</taxon>
        <taxon>Rhabditomorpha</taxon>
        <taxon>Strongyloidea</taxon>
        <taxon>Ancylostomatidae</taxon>
        <taxon>Ancylostomatinae</taxon>
        <taxon>Ancylostoma</taxon>
    </lineage>
</organism>
<keyword evidence="1" id="KW-0812">Transmembrane</keyword>
<keyword evidence="3" id="KW-1185">Reference proteome</keyword>
<gene>
    <name evidence="2" type="primary">Acey_s0015.g2867</name>
    <name evidence="2" type="ORF">Y032_0015g2867</name>
</gene>
<evidence type="ECO:0000313" key="2">
    <source>
        <dbReference type="EMBL" id="EYC23851.1"/>
    </source>
</evidence>
<dbReference type="OrthoDB" id="5865968at2759"/>
<evidence type="ECO:0000313" key="3">
    <source>
        <dbReference type="Proteomes" id="UP000024635"/>
    </source>
</evidence>
<keyword evidence="1" id="KW-1133">Transmembrane helix</keyword>
<dbReference type="AlphaFoldDB" id="A0A016V986"/>
<name>A0A016V986_9BILA</name>
<keyword evidence="1" id="KW-0472">Membrane</keyword>
<comment type="caution">
    <text evidence="2">The sequence shown here is derived from an EMBL/GenBank/DDBJ whole genome shotgun (WGS) entry which is preliminary data.</text>
</comment>
<sequence length="136" mass="15658">MVVMEVTEEQYPEYNLSAYGDYGGYTIGNVVFIKNTVILCLGSYVLPAIILYWRYKILKRLRDKNNGYSVKTKRQTRLLTMVSDGFFSQDDSQRYSMSCFPVPGSFTPSYAELFALRDLFYIFSAFHSIKAACNTQ</sequence>
<accession>A0A016V986</accession>
<reference evidence="3" key="1">
    <citation type="journal article" date="2015" name="Nat. Genet.">
        <title>The genome and transcriptome of the zoonotic hookworm Ancylostoma ceylanicum identify infection-specific gene families.</title>
        <authorList>
            <person name="Schwarz E.M."/>
            <person name="Hu Y."/>
            <person name="Antoshechkin I."/>
            <person name="Miller M.M."/>
            <person name="Sternberg P.W."/>
            <person name="Aroian R.V."/>
        </authorList>
    </citation>
    <scope>NUCLEOTIDE SEQUENCE</scope>
    <source>
        <strain evidence="3">HY135</strain>
    </source>
</reference>